<feature type="domain" description="GtrA/DPMS transmembrane" evidence="6">
    <location>
        <begin position="35"/>
        <end position="155"/>
    </location>
</feature>
<feature type="transmembrane region" description="Helical" evidence="5">
    <location>
        <begin position="33"/>
        <end position="57"/>
    </location>
</feature>
<evidence type="ECO:0000256" key="1">
    <source>
        <dbReference type="ARBA" id="ARBA00004141"/>
    </source>
</evidence>
<dbReference type="GO" id="GO:0000271">
    <property type="term" value="P:polysaccharide biosynthetic process"/>
    <property type="evidence" value="ECO:0007669"/>
    <property type="project" value="InterPro"/>
</dbReference>
<accession>A0A916Y5H2</accession>
<evidence type="ECO:0000256" key="2">
    <source>
        <dbReference type="ARBA" id="ARBA00022692"/>
    </source>
</evidence>
<dbReference type="RefSeq" id="WP_188711186.1">
    <property type="nucleotide sequence ID" value="NZ_BMHO01000001.1"/>
</dbReference>
<reference evidence="7" key="1">
    <citation type="journal article" date="2014" name="Int. J. Syst. Evol. Microbiol.">
        <title>Complete genome sequence of Corynebacterium casei LMG S-19264T (=DSM 44701T), isolated from a smear-ripened cheese.</title>
        <authorList>
            <consortium name="US DOE Joint Genome Institute (JGI-PGF)"/>
            <person name="Walter F."/>
            <person name="Albersmeier A."/>
            <person name="Kalinowski J."/>
            <person name="Ruckert C."/>
        </authorList>
    </citation>
    <scope>NUCLEOTIDE SEQUENCE</scope>
    <source>
        <strain evidence="7">CGMCC 1.15152</strain>
    </source>
</reference>
<reference evidence="7" key="2">
    <citation type="submission" date="2020-09" db="EMBL/GenBank/DDBJ databases">
        <authorList>
            <person name="Sun Q."/>
            <person name="Zhou Y."/>
        </authorList>
    </citation>
    <scope>NUCLEOTIDE SEQUENCE</scope>
    <source>
        <strain evidence="7">CGMCC 1.15152</strain>
    </source>
</reference>
<comment type="caution">
    <text evidence="7">The sequence shown here is derived from an EMBL/GenBank/DDBJ whole genome shotgun (WGS) entry which is preliminary data.</text>
</comment>
<evidence type="ECO:0000313" key="8">
    <source>
        <dbReference type="Proteomes" id="UP000633205"/>
    </source>
</evidence>
<protein>
    <recommendedName>
        <fullName evidence="6">GtrA/DPMS transmembrane domain-containing protein</fullName>
    </recommendedName>
</protein>
<dbReference type="AlphaFoldDB" id="A0A916Y5H2"/>
<feature type="transmembrane region" description="Helical" evidence="5">
    <location>
        <begin position="132"/>
        <end position="150"/>
    </location>
</feature>
<keyword evidence="8" id="KW-1185">Reference proteome</keyword>
<keyword evidence="2 5" id="KW-0812">Transmembrane</keyword>
<evidence type="ECO:0000313" key="7">
    <source>
        <dbReference type="EMBL" id="GGD31678.1"/>
    </source>
</evidence>
<dbReference type="GO" id="GO:0016020">
    <property type="term" value="C:membrane"/>
    <property type="evidence" value="ECO:0007669"/>
    <property type="project" value="UniProtKB-SubCell"/>
</dbReference>
<feature type="transmembrane region" description="Helical" evidence="5">
    <location>
        <begin position="107"/>
        <end position="126"/>
    </location>
</feature>
<sequence length="163" mass="18107">MTNEQQGGDDDETVAGMTGPDGPLLKLFKNRAFAFLVVGGINTGVGFVWFVLLSALFDAVAPGADWADFAVIACAQVVSSISAFFLYRHIVFRVKGHFWLDLMRFQLVYVVIFPLNLIVVPALTIGLGWNRIVAQLLFTVAYVILSWFGHSQFSFRRSAKDKQ</sequence>
<gene>
    <name evidence="7" type="ORF">GCM10010915_10030</name>
</gene>
<evidence type="ECO:0000256" key="4">
    <source>
        <dbReference type="ARBA" id="ARBA00023136"/>
    </source>
</evidence>
<dbReference type="EMBL" id="BMHO01000001">
    <property type="protein sequence ID" value="GGD31678.1"/>
    <property type="molecule type" value="Genomic_DNA"/>
</dbReference>
<dbReference type="Pfam" id="PF04138">
    <property type="entry name" value="GtrA_DPMS_TM"/>
    <property type="match status" value="1"/>
</dbReference>
<evidence type="ECO:0000256" key="3">
    <source>
        <dbReference type="ARBA" id="ARBA00022989"/>
    </source>
</evidence>
<organism evidence="7 8">
    <name type="scientific">Microbacterium faecale</name>
    <dbReference type="NCBI Taxonomy" id="1804630"/>
    <lineage>
        <taxon>Bacteria</taxon>
        <taxon>Bacillati</taxon>
        <taxon>Actinomycetota</taxon>
        <taxon>Actinomycetes</taxon>
        <taxon>Micrococcales</taxon>
        <taxon>Microbacteriaceae</taxon>
        <taxon>Microbacterium</taxon>
    </lineage>
</organism>
<feature type="transmembrane region" description="Helical" evidence="5">
    <location>
        <begin position="69"/>
        <end position="87"/>
    </location>
</feature>
<keyword evidence="4 5" id="KW-0472">Membrane</keyword>
<comment type="subcellular location">
    <subcellularLocation>
        <location evidence="1">Membrane</location>
        <topology evidence="1">Multi-pass membrane protein</topology>
    </subcellularLocation>
</comment>
<proteinExistence type="predicted"/>
<dbReference type="Proteomes" id="UP000633205">
    <property type="component" value="Unassembled WGS sequence"/>
</dbReference>
<evidence type="ECO:0000259" key="6">
    <source>
        <dbReference type="Pfam" id="PF04138"/>
    </source>
</evidence>
<name>A0A916Y5H2_9MICO</name>
<evidence type="ECO:0000256" key="5">
    <source>
        <dbReference type="SAM" id="Phobius"/>
    </source>
</evidence>
<keyword evidence="3 5" id="KW-1133">Transmembrane helix</keyword>
<dbReference type="InterPro" id="IPR007267">
    <property type="entry name" value="GtrA_DPMS_TM"/>
</dbReference>